<dbReference type="Proteomes" id="UP000325211">
    <property type="component" value="Chromosome"/>
</dbReference>
<accession>A0A5P2DBH9</accession>
<dbReference type="PANTHER" id="PTHR40446">
    <property type="entry name" value="N-ACETYLGLUCOSAMINE-1-PHOSPHODIESTER ALPHA-N-ACETYLGLUCOSAMINIDASE"/>
    <property type="match status" value="1"/>
</dbReference>
<feature type="domain" description="Phosphodiester glycosidase" evidence="2">
    <location>
        <begin position="284"/>
        <end position="460"/>
    </location>
</feature>
<organism evidence="3 4">
    <name type="scientific">Streptomyces venezuelae</name>
    <dbReference type="NCBI Taxonomy" id="54571"/>
    <lineage>
        <taxon>Bacteria</taxon>
        <taxon>Bacillati</taxon>
        <taxon>Actinomycetota</taxon>
        <taxon>Actinomycetes</taxon>
        <taxon>Kitasatosporales</taxon>
        <taxon>Streptomycetaceae</taxon>
        <taxon>Streptomyces</taxon>
    </lineage>
</organism>
<dbReference type="PANTHER" id="PTHR40446:SF2">
    <property type="entry name" value="N-ACETYLGLUCOSAMINE-1-PHOSPHODIESTER ALPHA-N-ACETYLGLUCOSAMINIDASE"/>
    <property type="match status" value="1"/>
</dbReference>
<reference evidence="3 4" key="1">
    <citation type="submission" date="2018-05" db="EMBL/GenBank/DDBJ databases">
        <title>Streptomyces venezuelae.</title>
        <authorList>
            <person name="Kim W."/>
            <person name="Lee N."/>
            <person name="Cho B.-K."/>
        </authorList>
    </citation>
    <scope>NUCLEOTIDE SEQUENCE [LARGE SCALE GENOMIC DNA]</scope>
    <source>
        <strain evidence="3 4">ATCC 21782</strain>
    </source>
</reference>
<name>A0A5P2DBH9_STRVZ</name>
<proteinExistence type="predicted"/>
<protein>
    <submittedName>
        <fullName evidence="3">Multidrug transporter</fullName>
    </submittedName>
</protein>
<sequence length="1003" mass="103129">MGGVRARPDAGGPAGRRLGRGSAGQRQVRVVRVPRHLRRRHPRPGGADRGGERLKKSIPSDIPPCVLTYHVTGLPDAACVVTLRPFLGPLIGTVLPALLITLPAAPARAADVNDGIETDRTARQIAPGIRLESYDRLHADRWLRIDELLVDLAAPGLRAEYLGGPGTLTAAAARHPAGRGRRVVAAVNGDFFDIRRTGAPLGPGVADGRLLHSPSPGAGTAVGFGPGPVGRVLRLALAGTVTLPGSGPLPLAGFNSARPPAEGITAYTADWAGSGPALPPGADAEADVRDGVVTAVRQPGRGTEPPPGTTLLAGRGDAAAELAALSPGDRVGITAGPAAGSGPLPTAAIGGREQLVVHGVPQNHDRSRNNFAAPRTAVGFSRDGRYLRILTVDGRQRDSAGMTLTALGRLLHERGAYNALNLDGGGSSTLLAGRSGDTALSLENSPSDGRLRTVPNGLVLTVADGTGRAAGHRVEAPAGSTRAFPGLTRTLTAVGYDDMYAPAAAGGPDWWTTPGSAGWVGPDGVFHAVRPGGAFVHAGRAPADGAIRLDVLGALTRIRPVPDRIGLADRAEQGTFRLAGFDAQGAAAPVEGRDVRWEYDRSRWQVADDGRGGFTLTARVARATGVLKATVPATGTTVELAVGVGSVQRTVTGFDEAARWTGSGAGPADGHRGTGLRLSAGATGESARPPRPLPLPDPVRSLGLWVRGDGSGIRPVLRLTDADWAELALRGPAVEWAGWRRITLPVPAAAERPLRLTGLAASGGTRTGKLVVDTLTATGPDPGPAPAAPSAEQDPGPATAAEVRARSWRFGVLPAGLPEPERKRALAELRAGAPDFILTQDAATGDGLRPVPGTASFRHRGVRFLPLDTGRKTLQGGGLARLRALRAALAEAALDRDTGALVLVQPYAGADRVDRKEAALWTRWLAEFRRTSGKGTAVISLDSPEPGSARSEGVLSHAVGVSGWALVGADAFDRPAPGAPAGPNPAPTGRPWLAVHSVTAPRG</sequence>
<dbReference type="EMBL" id="CP029190">
    <property type="protein sequence ID" value="QES51567.1"/>
    <property type="molecule type" value="Genomic_DNA"/>
</dbReference>
<evidence type="ECO:0000313" key="3">
    <source>
        <dbReference type="EMBL" id="QES51567.1"/>
    </source>
</evidence>
<evidence type="ECO:0000259" key="2">
    <source>
        <dbReference type="Pfam" id="PF09992"/>
    </source>
</evidence>
<evidence type="ECO:0000256" key="1">
    <source>
        <dbReference type="SAM" id="MobiDB-lite"/>
    </source>
</evidence>
<feature type="region of interest" description="Disordered" evidence="1">
    <location>
        <begin position="658"/>
        <end position="695"/>
    </location>
</feature>
<dbReference type="InterPro" id="IPR018711">
    <property type="entry name" value="NAGPA"/>
</dbReference>
<feature type="region of interest" description="Disordered" evidence="1">
    <location>
        <begin position="775"/>
        <end position="800"/>
    </location>
</feature>
<dbReference type="AlphaFoldDB" id="A0A5P2DBH9"/>
<feature type="compositionally biased region" description="Basic residues" evidence="1">
    <location>
        <begin position="32"/>
        <end position="43"/>
    </location>
</feature>
<feature type="region of interest" description="Disordered" evidence="1">
    <location>
        <begin position="1"/>
        <end position="56"/>
    </location>
</feature>
<dbReference type="Pfam" id="PF09992">
    <property type="entry name" value="NAGPA"/>
    <property type="match status" value="1"/>
</dbReference>
<evidence type="ECO:0000313" key="4">
    <source>
        <dbReference type="Proteomes" id="UP000325211"/>
    </source>
</evidence>
<gene>
    <name evidence="3" type="ORF">DEJ50_30695</name>
</gene>